<dbReference type="CTD" id="7782"/>
<evidence type="ECO:0000256" key="13">
    <source>
        <dbReference type="ARBA" id="ARBA00023136"/>
    </source>
</evidence>
<keyword evidence="13 21" id="KW-0472">Membrane</keyword>
<dbReference type="RefSeq" id="XP_027014678.1">
    <property type="nucleotide sequence ID" value="XM_027158877.2"/>
</dbReference>
<organism evidence="24">
    <name type="scientific">Tachysurus fulvidraco</name>
    <name type="common">Yellow catfish</name>
    <name type="synonym">Pimelodus fulvidraco</name>
    <dbReference type="NCBI Taxonomy" id="1234273"/>
    <lineage>
        <taxon>Eukaryota</taxon>
        <taxon>Metazoa</taxon>
        <taxon>Chordata</taxon>
        <taxon>Craniata</taxon>
        <taxon>Vertebrata</taxon>
        <taxon>Euteleostomi</taxon>
        <taxon>Actinopterygii</taxon>
        <taxon>Neopterygii</taxon>
        <taxon>Teleostei</taxon>
        <taxon>Ostariophysi</taxon>
        <taxon>Siluriformes</taxon>
        <taxon>Bagridae</taxon>
        <taxon>Tachysurus</taxon>
    </lineage>
</organism>
<evidence type="ECO:0000256" key="5">
    <source>
        <dbReference type="ARBA" id="ARBA00022449"/>
    </source>
</evidence>
<dbReference type="InterPro" id="IPR050681">
    <property type="entry name" value="CDF/SLC30A"/>
</dbReference>
<dbReference type="GO" id="GO:0015297">
    <property type="term" value="F:antiporter activity"/>
    <property type="evidence" value="ECO:0007669"/>
    <property type="project" value="UniProtKB-KW"/>
</dbReference>
<feature type="transmembrane region" description="Helical" evidence="21">
    <location>
        <begin position="216"/>
        <end position="235"/>
    </location>
</feature>
<feature type="transmembrane region" description="Helical" evidence="21">
    <location>
        <begin position="176"/>
        <end position="196"/>
    </location>
</feature>
<dbReference type="NCBIfam" id="TIGR01297">
    <property type="entry name" value="CDF"/>
    <property type="match status" value="1"/>
</dbReference>
<feature type="transmembrane region" description="Helical" evidence="21">
    <location>
        <begin position="146"/>
        <end position="164"/>
    </location>
</feature>
<accession>A0A649ZU14</accession>
<evidence type="ECO:0000259" key="23">
    <source>
        <dbReference type="Pfam" id="PF16916"/>
    </source>
</evidence>
<dbReference type="GO" id="GO:0010043">
    <property type="term" value="P:response to zinc ion"/>
    <property type="evidence" value="ECO:0007669"/>
    <property type="project" value="TreeGrafter"/>
</dbReference>
<name>A0A649ZU14_TACFU</name>
<keyword evidence="8" id="KW-0967">Endosome</keyword>
<evidence type="ECO:0000256" key="15">
    <source>
        <dbReference type="ARBA" id="ARBA00048349"/>
    </source>
</evidence>
<evidence type="ECO:0000256" key="17">
    <source>
        <dbReference type="ARBA" id="ARBA00070016"/>
    </source>
</evidence>
<reference evidence="24" key="1">
    <citation type="submission" date="2019-04" db="EMBL/GenBank/DDBJ databases">
        <title>The slc30a family members of the yellow catfish Pelteobagrus fulvidraco: molecular characterization, tissues distribution.</title>
        <authorList>
            <person name="Song C.C."/>
            <person name="Luo Z."/>
            <person name="Wu L.X."/>
            <person name="Lv W.H."/>
            <person name="Chen S.W."/>
        </authorList>
    </citation>
    <scope>NUCLEOTIDE SEQUENCE</scope>
</reference>
<proteinExistence type="evidence at transcript level"/>
<evidence type="ECO:0000256" key="6">
    <source>
        <dbReference type="ARBA" id="ARBA00022692"/>
    </source>
</evidence>
<evidence type="ECO:0000256" key="8">
    <source>
        <dbReference type="ARBA" id="ARBA00022753"/>
    </source>
</evidence>
<evidence type="ECO:0000256" key="11">
    <source>
        <dbReference type="ARBA" id="ARBA00022989"/>
    </source>
</evidence>
<comment type="subcellular location">
    <subcellularLocation>
        <location evidence="1">Late endosome membrane</location>
        <topology evidence="1">Multi-pass membrane protein</topology>
    </subcellularLocation>
    <subcellularLocation>
        <location evidence="2">Lysosome membrane</location>
        <topology evidence="2">Multi-pass membrane protein</topology>
    </subcellularLocation>
</comment>
<comment type="catalytic activity">
    <reaction evidence="15">
        <text>Zn(2+)(in) + 2 H(+)(out) = Zn(2+)(out) + 2 H(+)(in)</text>
        <dbReference type="Rhea" id="RHEA:72627"/>
        <dbReference type="ChEBI" id="CHEBI:15378"/>
        <dbReference type="ChEBI" id="CHEBI:29105"/>
    </reaction>
</comment>
<evidence type="ECO:0000256" key="1">
    <source>
        <dbReference type="ARBA" id="ARBA00004107"/>
    </source>
</evidence>
<evidence type="ECO:0000256" key="10">
    <source>
        <dbReference type="ARBA" id="ARBA00022906"/>
    </source>
</evidence>
<dbReference type="PANTHER" id="PTHR11562:SF27">
    <property type="entry name" value="PROTON-COUPLED ZINC ANTIPORTER SLC30A4-RELATED"/>
    <property type="match status" value="1"/>
</dbReference>
<dbReference type="InterPro" id="IPR058533">
    <property type="entry name" value="Cation_efflux_TM"/>
</dbReference>
<dbReference type="GO" id="GO:0031902">
    <property type="term" value="C:late endosome membrane"/>
    <property type="evidence" value="ECO:0007669"/>
    <property type="project" value="UniProtKB-SubCell"/>
</dbReference>
<keyword evidence="4" id="KW-0813">Transport</keyword>
<dbReference type="GO" id="GO:0005765">
    <property type="term" value="C:lysosomal membrane"/>
    <property type="evidence" value="ECO:0007669"/>
    <property type="project" value="UniProtKB-SubCell"/>
</dbReference>
<dbReference type="PANTHER" id="PTHR11562">
    <property type="entry name" value="CATION EFFLUX PROTEIN/ ZINC TRANSPORTER"/>
    <property type="match status" value="1"/>
</dbReference>
<feature type="region of interest" description="Disordered" evidence="20">
    <location>
        <begin position="241"/>
        <end position="267"/>
    </location>
</feature>
<dbReference type="GO" id="GO:0005385">
    <property type="term" value="F:zinc ion transmembrane transporter activity"/>
    <property type="evidence" value="ECO:0007669"/>
    <property type="project" value="TreeGrafter"/>
</dbReference>
<dbReference type="EMBL" id="MK844300">
    <property type="protein sequence ID" value="QGN03525.1"/>
    <property type="molecule type" value="mRNA"/>
</dbReference>
<protein>
    <recommendedName>
        <fullName evidence="17">Probable proton-coupled zinc antiporter SLC30A4</fullName>
    </recommendedName>
    <alternativeName>
        <fullName evidence="19">Solute carrier family 30 member 4</fullName>
    </alternativeName>
    <alternativeName>
        <fullName evidence="18">Zinc transporter 4</fullName>
    </alternativeName>
</protein>
<dbReference type="Gene3D" id="1.20.1510.10">
    <property type="entry name" value="Cation efflux protein transmembrane domain"/>
    <property type="match status" value="1"/>
</dbReference>
<evidence type="ECO:0000256" key="19">
    <source>
        <dbReference type="ARBA" id="ARBA00077288"/>
    </source>
</evidence>
<dbReference type="InterPro" id="IPR027470">
    <property type="entry name" value="Cation_efflux_CTD"/>
</dbReference>
<dbReference type="AlphaFoldDB" id="A0A649ZU14"/>
<dbReference type="GO" id="GO:0005886">
    <property type="term" value="C:plasma membrane"/>
    <property type="evidence" value="ECO:0007669"/>
    <property type="project" value="TreeGrafter"/>
</dbReference>
<keyword evidence="6 21" id="KW-0812">Transmembrane</keyword>
<comment type="similarity">
    <text evidence="3">Belongs to the cation diffusion facilitator (CDF) transporter (TC 2.A.4) family. SLC30A subfamily.</text>
</comment>
<dbReference type="OrthoDB" id="9944568at2759"/>
<sequence>MSGADMLSRVSSMFHRERTDWELSDSAAFDFSDDLVEDEMPRFNKLKVVVSAEMDEYTGSSPNGAAVSTFIRSGEDDDDDSLLGSTSGLGAEPCNNCATRKEDIKRRKVMKKLMMAAVLYFLFMIGELVGGYIANSLAIMTDALHMLTDLVGIVVSLLALWLSAKPPTHTFNFGLQRLEVLSAGISVLLIYILTGVLLNEAVQRTIHPDFTIDGDVMLITAAVGVAVNLIMGFLLNQSGHLHSHSHSHSHSQRRGQGQGQGQGQSQHSHGSLAVRAAFIHALGDLVQSVGVLIAAYIVRFKPEYKLADPVCTYIFSVLVLFTTLHIIRDTGLILLEGVPRHLKTSVMREDLLKLHGVESVEDLKVWALTADRTVALAHLQLAPGSRGNWEEVQSKARHLLMMSHGVSHCTVQMESHTQRGTHSCSNCVLTSA</sequence>
<comment type="function">
    <text evidence="16">Probable proton-coupled zinc ion antiporter mediating zinc import from cytoplasm potentially into the endocytic compartment. Controls zinc deposition in milk.</text>
</comment>
<feature type="domain" description="Cation efflux protein cytoplasmic" evidence="23">
    <location>
        <begin position="343"/>
        <end position="415"/>
    </location>
</feature>
<dbReference type="GO" id="GO:0046872">
    <property type="term" value="F:metal ion binding"/>
    <property type="evidence" value="ECO:0007669"/>
    <property type="project" value="UniProtKB-KW"/>
</dbReference>
<keyword evidence="12" id="KW-0406">Ion transport</keyword>
<evidence type="ECO:0000256" key="9">
    <source>
        <dbReference type="ARBA" id="ARBA00022833"/>
    </source>
</evidence>
<evidence type="ECO:0000256" key="21">
    <source>
        <dbReference type="SAM" id="Phobius"/>
    </source>
</evidence>
<keyword evidence="7" id="KW-0479">Metal-binding</keyword>
<keyword evidence="9" id="KW-0862">Zinc</keyword>
<feature type="transmembrane region" description="Helical" evidence="21">
    <location>
        <begin position="113"/>
        <end position="134"/>
    </location>
</feature>
<evidence type="ECO:0000256" key="7">
    <source>
        <dbReference type="ARBA" id="ARBA00022723"/>
    </source>
</evidence>
<evidence type="ECO:0000256" key="20">
    <source>
        <dbReference type="SAM" id="MobiDB-lite"/>
    </source>
</evidence>
<feature type="transmembrane region" description="Helical" evidence="21">
    <location>
        <begin position="272"/>
        <end position="298"/>
    </location>
</feature>
<evidence type="ECO:0000256" key="4">
    <source>
        <dbReference type="ARBA" id="ARBA00022448"/>
    </source>
</evidence>
<dbReference type="SUPFAM" id="SSF161111">
    <property type="entry name" value="Cation efflux protein transmembrane domain-like"/>
    <property type="match status" value="1"/>
</dbReference>
<keyword evidence="14" id="KW-0458">Lysosome</keyword>
<dbReference type="InterPro" id="IPR027469">
    <property type="entry name" value="Cation_efflux_TMD_sf"/>
</dbReference>
<evidence type="ECO:0000259" key="22">
    <source>
        <dbReference type="Pfam" id="PF01545"/>
    </source>
</evidence>
<feature type="domain" description="Cation efflux protein transmembrane" evidence="22">
    <location>
        <begin position="114"/>
        <end position="335"/>
    </location>
</feature>
<keyword evidence="5" id="KW-0050">Antiport</keyword>
<evidence type="ECO:0000256" key="14">
    <source>
        <dbReference type="ARBA" id="ARBA00023228"/>
    </source>
</evidence>
<dbReference type="Pfam" id="PF01545">
    <property type="entry name" value="Cation_efflux"/>
    <property type="match status" value="1"/>
</dbReference>
<evidence type="ECO:0000256" key="3">
    <source>
        <dbReference type="ARBA" id="ARBA00008873"/>
    </source>
</evidence>
<dbReference type="GeneID" id="113650482"/>
<keyword evidence="10" id="KW-0864">Zinc transport</keyword>
<feature type="compositionally biased region" description="Basic residues" evidence="20">
    <location>
        <begin position="241"/>
        <end position="253"/>
    </location>
</feature>
<feature type="transmembrane region" description="Helical" evidence="21">
    <location>
        <begin position="310"/>
        <end position="327"/>
    </location>
</feature>
<gene>
    <name evidence="24" type="primary">slc30a4</name>
</gene>
<dbReference type="KEGG" id="tfd:113650482"/>
<dbReference type="InterPro" id="IPR002524">
    <property type="entry name" value="Cation_efflux"/>
</dbReference>
<evidence type="ECO:0000256" key="16">
    <source>
        <dbReference type="ARBA" id="ARBA00059459"/>
    </source>
</evidence>
<evidence type="ECO:0000256" key="18">
    <source>
        <dbReference type="ARBA" id="ARBA00076849"/>
    </source>
</evidence>
<dbReference type="Pfam" id="PF16916">
    <property type="entry name" value="ZT_dimer"/>
    <property type="match status" value="1"/>
</dbReference>
<evidence type="ECO:0000256" key="12">
    <source>
        <dbReference type="ARBA" id="ARBA00023065"/>
    </source>
</evidence>
<keyword evidence="11 21" id="KW-1133">Transmembrane helix</keyword>
<evidence type="ECO:0000313" key="24">
    <source>
        <dbReference type="EMBL" id="QGN03525.1"/>
    </source>
</evidence>
<evidence type="ECO:0000256" key="2">
    <source>
        <dbReference type="ARBA" id="ARBA00004155"/>
    </source>
</evidence>
<dbReference type="FunFam" id="1.20.1510.10:FF:000017">
    <property type="entry name" value="zinc transporter 4 isoform X1"/>
    <property type="match status" value="1"/>
</dbReference>